<evidence type="ECO:0000313" key="1">
    <source>
        <dbReference type="EMBL" id="ASE39345.1"/>
    </source>
</evidence>
<protein>
    <submittedName>
        <fullName evidence="1">Uncharacterized protein</fullName>
    </submittedName>
</protein>
<reference evidence="2" key="1">
    <citation type="submission" date="2017-06" db="EMBL/GenBank/DDBJ databases">
        <title>FDA dAtabase for Regulatory Grade micrObial Sequences (FDA-ARGOS): Supporting development and validation of Infectious Disease Dx tests.</title>
        <authorList>
            <person name="Minogue T."/>
            <person name="Wolcott M."/>
            <person name="Wasieloski L."/>
            <person name="Aguilar W."/>
            <person name="Moore D."/>
            <person name="Tallon L."/>
            <person name="Sadzewicz L."/>
            <person name="Sengamalay N."/>
            <person name="Ott S."/>
            <person name="Godinez A."/>
            <person name="Nagaraj S."/>
            <person name="Nadendla S."/>
            <person name="Geyer C."/>
            <person name="Sichtig H."/>
        </authorList>
    </citation>
    <scope>NUCLEOTIDE SEQUENCE [LARGE SCALE GENOMIC DNA]</scope>
    <source>
        <strain evidence="2">FDAARGOS_289</strain>
    </source>
</reference>
<dbReference type="Proteomes" id="UP000197050">
    <property type="component" value="Chromosome"/>
</dbReference>
<dbReference type="GeneID" id="34013878"/>
<dbReference type="RefSeq" id="WP_088582538.1">
    <property type="nucleotide sequence ID" value="NZ_CP022048.2"/>
</dbReference>
<sequence length="194" mass="19919">MSQLIQLRDAVVDAIKAALPTFGVEGHLGRFSAADLKTFLTFAPAVRVAVLGLRDPAAAGLTGEDLDATAVLGIYVVTKDGVGKLTRDTAALAAVERILRLAMGARWGLAFALPAQPGGAQNLFSGETLAAGRALWSIEINQPVALDGEANAEPPPGFLQELYIGVAPKVGAAHEADYLGPIVGGSIDQGAAHD</sequence>
<organism evidence="1 2">
    <name type="scientific">Brevundimonas vesicularis</name>
    <name type="common">Pseudomonas vesicularis</name>
    <dbReference type="NCBI Taxonomy" id="41276"/>
    <lineage>
        <taxon>Bacteria</taxon>
        <taxon>Pseudomonadati</taxon>
        <taxon>Pseudomonadota</taxon>
        <taxon>Alphaproteobacteria</taxon>
        <taxon>Caulobacterales</taxon>
        <taxon>Caulobacteraceae</taxon>
        <taxon>Brevundimonas</taxon>
    </lineage>
</organism>
<dbReference type="AlphaFoldDB" id="A0A1Z3U7W0"/>
<gene>
    <name evidence="1" type="ORF">CEP68_07430</name>
</gene>
<name>A0A1Z3U7W0_BREVE</name>
<dbReference type="KEGG" id="bvc:CEP68_07430"/>
<evidence type="ECO:0000313" key="2">
    <source>
        <dbReference type="Proteomes" id="UP000197050"/>
    </source>
</evidence>
<proteinExistence type="predicted"/>
<accession>A0A1Z3U7W0</accession>
<dbReference type="EMBL" id="CP022048">
    <property type="protein sequence ID" value="ASE39345.1"/>
    <property type="molecule type" value="Genomic_DNA"/>
</dbReference>